<dbReference type="EMBL" id="QAOT01000001">
    <property type="protein sequence ID" value="PTR20905.1"/>
    <property type="molecule type" value="Genomic_DNA"/>
</dbReference>
<comment type="caution">
    <text evidence="1">The sequence shown here is derived from an EMBL/GenBank/DDBJ whole genome shotgun (WGS) entry which is preliminary data.</text>
</comment>
<evidence type="ECO:0000313" key="2">
    <source>
        <dbReference type="Proteomes" id="UP000244060"/>
    </source>
</evidence>
<gene>
    <name evidence="1" type="ORF">C8J28_101226</name>
</gene>
<organism evidence="1 2">
    <name type="scientific">Cereibacter azotoformans</name>
    <dbReference type="NCBI Taxonomy" id="43057"/>
    <lineage>
        <taxon>Bacteria</taxon>
        <taxon>Pseudomonadati</taxon>
        <taxon>Pseudomonadota</taxon>
        <taxon>Alphaproteobacteria</taxon>
        <taxon>Rhodobacterales</taxon>
        <taxon>Paracoccaceae</taxon>
        <taxon>Cereibacter</taxon>
    </lineage>
</organism>
<accession>A0A2T5KEP8</accession>
<dbReference type="Proteomes" id="UP000244060">
    <property type="component" value="Unassembled WGS sequence"/>
</dbReference>
<name>A0A2T5KEP8_9RHOB</name>
<keyword evidence="2" id="KW-1185">Reference proteome</keyword>
<reference evidence="1 2" key="1">
    <citation type="submission" date="2018-04" db="EMBL/GenBank/DDBJ databases">
        <title>Genomic Encyclopedia of Type Strains, Phase III (KMG-III): the genomes of soil and plant-associated and newly described type strains.</title>
        <authorList>
            <person name="Whitman W."/>
        </authorList>
    </citation>
    <scope>NUCLEOTIDE SEQUENCE [LARGE SCALE GENOMIC DNA]</scope>
    <source>
        <strain evidence="1 2">KA25</strain>
    </source>
</reference>
<protein>
    <submittedName>
        <fullName evidence="1">Uncharacterized protein</fullName>
    </submittedName>
</protein>
<evidence type="ECO:0000313" key="1">
    <source>
        <dbReference type="EMBL" id="PTR20905.1"/>
    </source>
</evidence>
<sequence length="89" mass="10140">MARAIDVRRYDKRTRVQEDLHRFQQHIAACLVPRIRQRPTVLMDAGLAGSGERRAHVSGLNQRLQQEEVLPINLHTGGPAVISDLHQNR</sequence>
<proteinExistence type="predicted"/>
<dbReference type="AlphaFoldDB" id="A0A2T5KEP8"/>